<protein>
    <submittedName>
        <fullName evidence="2">Uncharacterized protein</fullName>
    </submittedName>
</protein>
<reference evidence="2" key="1">
    <citation type="submission" date="2019-08" db="EMBL/GenBank/DDBJ databases">
        <authorList>
            <person name="Kucharzyk K."/>
            <person name="Murdoch R.W."/>
            <person name="Higgins S."/>
            <person name="Loffler F."/>
        </authorList>
    </citation>
    <scope>NUCLEOTIDE SEQUENCE</scope>
</reference>
<feature type="compositionally biased region" description="Basic and acidic residues" evidence="1">
    <location>
        <begin position="31"/>
        <end position="44"/>
    </location>
</feature>
<proteinExistence type="predicted"/>
<organism evidence="2">
    <name type="scientific">bioreactor metagenome</name>
    <dbReference type="NCBI Taxonomy" id="1076179"/>
    <lineage>
        <taxon>unclassified sequences</taxon>
        <taxon>metagenomes</taxon>
        <taxon>ecological metagenomes</taxon>
    </lineage>
</organism>
<name>A0A645DW92_9ZZZZ</name>
<feature type="region of interest" description="Disordered" evidence="1">
    <location>
        <begin position="26"/>
        <end position="49"/>
    </location>
</feature>
<accession>A0A645DW92</accession>
<dbReference type="AlphaFoldDB" id="A0A645DW92"/>
<gene>
    <name evidence="2" type="ORF">SDC9_139747</name>
</gene>
<comment type="caution">
    <text evidence="2">The sequence shown here is derived from an EMBL/GenBank/DDBJ whole genome shotgun (WGS) entry which is preliminary data.</text>
</comment>
<evidence type="ECO:0000313" key="2">
    <source>
        <dbReference type="EMBL" id="MPM92612.1"/>
    </source>
</evidence>
<evidence type="ECO:0000256" key="1">
    <source>
        <dbReference type="SAM" id="MobiDB-lite"/>
    </source>
</evidence>
<dbReference type="EMBL" id="VSSQ01039532">
    <property type="protein sequence ID" value="MPM92612.1"/>
    <property type="molecule type" value="Genomic_DNA"/>
</dbReference>
<sequence>MREQEIQPSDNAFTPETQKKIQFLLDQAESQSRKGGHETPERPKFNGIIAGPYWDKTSWGGFRKRTIDALTNCGLDEETAARRFDEVTTAVKFFADKP</sequence>